<dbReference type="Gene3D" id="3.40.50.620">
    <property type="entry name" value="HUPs"/>
    <property type="match status" value="1"/>
</dbReference>
<feature type="domain" description="Cytidyltransferase-like" evidence="3">
    <location>
        <begin position="2"/>
        <end position="127"/>
    </location>
</feature>
<name>A0A1F6NJM1_9BACT</name>
<protein>
    <recommendedName>
        <fullName evidence="3">Cytidyltransferase-like domain-containing protein</fullName>
    </recommendedName>
</protein>
<gene>
    <name evidence="4" type="ORF">A2373_01920</name>
</gene>
<keyword evidence="1" id="KW-0808">Transferase</keyword>
<dbReference type="InterPro" id="IPR014729">
    <property type="entry name" value="Rossmann-like_a/b/a_fold"/>
</dbReference>
<dbReference type="PANTHER" id="PTHR43793">
    <property type="entry name" value="FAD SYNTHASE"/>
    <property type="match status" value="1"/>
</dbReference>
<sequence>MIFGSFDFLHAGHFHFFEFAKKQGDKLVVVIARDKNIEKIKGKKPFHSEADRKKMLAQIRFIDEVYLGDLKNVYKIIRTINPDIIALGYDQEVFVENLARYLKENNFKTKIVRAKPYKSNIYKSSKMKKYLERFI</sequence>
<proteinExistence type="predicted"/>
<dbReference type="EMBL" id="MFQS01000009">
    <property type="protein sequence ID" value="OGH83874.1"/>
    <property type="molecule type" value="Genomic_DNA"/>
</dbReference>
<dbReference type="AlphaFoldDB" id="A0A1F6NJM1"/>
<evidence type="ECO:0000313" key="5">
    <source>
        <dbReference type="Proteomes" id="UP000176300"/>
    </source>
</evidence>
<keyword evidence="2" id="KW-0548">Nucleotidyltransferase</keyword>
<dbReference type="SUPFAM" id="SSF52374">
    <property type="entry name" value="Nucleotidylyl transferase"/>
    <property type="match status" value="1"/>
</dbReference>
<dbReference type="InterPro" id="IPR004821">
    <property type="entry name" value="Cyt_trans-like"/>
</dbReference>
<comment type="caution">
    <text evidence="4">The sequence shown here is derived from an EMBL/GenBank/DDBJ whole genome shotgun (WGS) entry which is preliminary data.</text>
</comment>
<dbReference type="Proteomes" id="UP000176300">
    <property type="component" value="Unassembled WGS sequence"/>
</dbReference>
<dbReference type="NCBIfam" id="TIGR00125">
    <property type="entry name" value="cyt_tran_rel"/>
    <property type="match status" value="1"/>
</dbReference>
<reference evidence="4 5" key="1">
    <citation type="journal article" date="2016" name="Nat. Commun.">
        <title>Thousands of microbial genomes shed light on interconnected biogeochemical processes in an aquifer system.</title>
        <authorList>
            <person name="Anantharaman K."/>
            <person name="Brown C.T."/>
            <person name="Hug L.A."/>
            <person name="Sharon I."/>
            <person name="Castelle C.J."/>
            <person name="Probst A.J."/>
            <person name="Thomas B.C."/>
            <person name="Singh A."/>
            <person name="Wilkins M.J."/>
            <person name="Karaoz U."/>
            <person name="Brodie E.L."/>
            <person name="Williams K.H."/>
            <person name="Hubbard S.S."/>
            <person name="Banfield J.F."/>
        </authorList>
    </citation>
    <scope>NUCLEOTIDE SEQUENCE [LARGE SCALE GENOMIC DNA]</scope>
</reference>
<accession>A0A1F6NJM1</accession>
<evidence type="ECO:0000256" key="1">
    <source>
        <dbReference type="ARBA" id="ARBA00022679"/>
    </source>
</evidence>
<evidence type="ECO:0000313" key="4">
    <source>
        <dbReference type="EMBL" id="OGH83874.1"/>
    </source>
</evidence>
<dbReference type="PANTHER" id="PTHR43793:SF1">
    <property type="entry name" value="FAD SYNTHASE"/>
    <property type="match status" value="1"/>
</dbReference>
<dbReference type="InterPro" id="IPR050385">
    <property type="entry name" value="Archaeal_FAD_synthase"/>
</dbReference>
<dbReference type="GO" id="GO:0016779">
    <property type="term" value="F:nucleotidyltransferase activity"/>
    <property type="evidence" value="ECO:0007669"/>
    <property type="project" value="UniProtKB-KW"/>
</dbReference>
<dbReference type="Pfam" id="PF01467">
    <property type="entry name" value="CTP_transf_like"/>
    <property type="match status" value="1"/>
</dbReference>
<organism evidence="4 5">
    <name type="scientific">Candidatus Magasanikbacteria bacterium RIFOXYB1_FULL_40_15</name>
    <dbReference type="NCBI Taxonomy" id="1798697"/>
    <lineage>
        <taxon>Bacteria</taxon>
        <taxon>Candidatus Magasanikiibacteriota</taxon>
    </lineage>
</organism>
<dbReference type="STRING" id="1798697.A2373_01920"/>
<evidence type="ECO:0000256" key="2">
    <source>
        <dbReference type="ARBA" id="ARBA00022695"/>
    </source>
</evidence>
<evidence type="ECO:0000259" key="3">
    <source>
        <dbReference type="Pfam" id="PF01467"/>
    </source>
</evidence>